<organism evidence="2 3">
    <name type="scientific">Candidatus Magasanikbacteria bacterium RIFCSPHIGHO2_02_FULL_51_14</name>
    <dbReference type="NCBI Taxonomy" id="1798683"/>
    <lineage>
        <taxon>Bacteria</taxon>
        <taxon>Candidatus Magasanikiibacteriota</taxon>
    </lineage>
</organism>
<reference evidence="2 3" key="1">
    <citation type="journal article" date="2016" name="Nat. Commun.">
        <title>Thousands of microbial genomes shed light on interconnected biogeochemical processes in an aquifer system.</title>
        <authorList>
            <person name="Anantharaman K."/>
            <person name="Brown C.T."/>
            <person name="Hug L.A."/>
            <person name="Sharon I."/>
            <person name="Castelle C.J."/>
            <person name="Probst A.J."/>
            <person name="Thomas B.C."/>
            <person name="Singh A."/>
            <person name="Wilkins M.J."/>
            <person name="Karaoz U."/>
            <person name="Brodie E.L."/>
            <person name="Williams K.H."/>
            <person name="Hubbard S.S."/>
            <person name="Banfield J.F."/>
        </authorList>
    </citation>
    <scope>NUCLEOTIDE SEQUENCE [LARGE SCALE GENOMIC DNA]</scope>
</reference>
<gene>
    <name evidence="2" type="ORF">A3C90_00685</name>
</gene>
<accession>A0A1F6MEQ0</accession>
<evidence type="ECO:0000256" key="1">
    <source>
        <dbReference type="SAM" id="MobiDB-lite"/>
    </source>
</evidence>
<dbReference type="EMBL" id="MFQE01000054">
    <property type="protein sequence ID" value="OGH70147.1"/>
    <property type="molecule type" value="Genomic_DNA"/>
</dbReference>
<name>A0A1F6MEQ0_9BACT</name>
<feature type="compositionally biased region" description="Polar residues" evidence="1">
    <location>
        <begin position="1"/>
        <end position="10"/>
    </location>
</feature>
<evidence type="ECO:0000313" key="3">
    <source>
        <dbReference type="Proteomes" id="UP000177457"/>
    </source>
</evidence>
<evidence type="ECO:0000313" key="2">
    <source>
        <dbReference type="EMBL" id="OGH70147.1"/>
    </source>
</evidence>
<dbReference type="Proteomes" id="UP000177457">
    <property type="component" value="Unassembled WGS sequence"/>
</dbReference>
<sequence>MAGRSASASEPNKETDTMTDIRSAKATLERFRAEVRTDLNGLCNGLRIKLGLIEADGRLHPRWQGTLRSIFRRLFVR</sequence>
<dbReference type="AlphaFoldDB" id="A0A1F6MEQ0"/>
<feature type="region of interest" description="Disordered" evidence="1">
    <location>
        <begin position="1"/>
        <end position="21"/>
    </location>
</feature>
<dbReference type="STRING" id="1798683.A3C90_00685"/>
<comment type="caution">
    <text evidence="2">The sequence shown here is derived from an EMBL/GenBank/DDBJ whole genome shotgun (WGS) entry which is preliminary data.</text>
</comment>
<protein>
    <submittedName>
        <fullName evidence="2">Uncharacterized protein</fullName>
    </submittedName>
</protein>
<proteinExistence type="predicted"/>